<comment type="similarity">
    <text evidence="1 3">Belongs to the sulfotransferase 1 family.</text>
</comment>
<dbReference type="GO" id="GO:0008146">
    <property type="term" value="F:sulfotransferase activity"/>
    <property type="evidence" value="ECO:0000318"/>
    <property type="project" value="GO_Central"/>
</dbReference>
<comment type="caution">
    <text evidence="5">The sequence shown here is derived from an EMBL/GenBank/DDBJ whole genome shotgun (WGS) entry which is preliminary data.</text>
</comment>
<evidence type="ECO:0000256" key="3">
    <source>
        <dbReference type="RuleBase" id="RU361155"/>
    </source>
</evidence>
<name>A0A2C9V4H6_MANES</name>
<dbReference type="Gramene" id="Manes.10G085100.1.v8.1">
    <property type="protein sequence ID" value="Manes.10G085100.1.v8.1.CDS.1"/>
    <property type="gene ID" value="Manes.10G085100.v8.1"/>
</dbReference>
<organism evidence="5 6">
    <name type="scientific">Manihot esculenta</name>
    <name type="common">Cassava</name>
    <name type="synonym">Jatropha manihot</name>
    <dbReference type="NCBI Taxonomy" id="3983"/>
    <lineage>
        <taxon>Eukaryota</taxon>
        <taxon>Viridiplantae</taxon>
        <taxon>Streptophyta</taxon>
        <taxon>Embryophyta</taxon>
        <taxon>Tracheophyta</taxon>
        <taxon>Spermatophyta</taxon>
        <taxon>Magnoliopsida</taxon>
        <taxon>eudicotyledons</taxon>
        <taxon>Gunneridae</taxon>
        <taxon>Pentapetalae</taxon>
        <taxon>rosids</taxon>
        <taxon>fabids</taxon>
        <taxon>Malpighiales</taxon>
        <taxon>Euphorbiaceae</taxon>
        <taxon>Crotonoideae</taxon>
        <taxon>Manihoteae</taxon>
        <taxon>Manihot</taxon>
    </lineage>
</organism>
<dbReference type="AlphaFoldDB" id="A0A2C9V4H6"/>
<keyword evidence="6" id="KW-1185">Reference proteome</keyword>
<dbReference type="Proteomes" id="UP000091857">
    <property type="component" value="Chromosome 10"/>
</dbReference>
<dbReference type="InterPro" id="IPR027417">
    <property type="entry name" value="P-loop_NTPase"/>
</dbReference>
<dbReference type="GO" id="GO:0051923">
    <property type="term" value="P:sulfation"/>
    <property type="evidence" value="ECO:0000318"/>
    <property type="project" value="GO_Central"/>
</dbReference>
<dbReference type="GO" id="GO:0005737">
    <property type="term" value="C:cytoplasm"/>
    <property type="evidence" value="ECO:0000318"/>
    <property type="project" value="GO_Central"/>
</dbReference>
<sequence>MESSSIPSRESDVPDSASPYHAKYKEIISSLPRIENGWGVSQYLHQYQGFWINTNLLEGIIYAQHCLKAQPTDIFICSHPKAGTTWLKALSFAILTRKLYSNASTNPLFSEVPHDVMPFIDVLAFTDIITRDPKLPFLSTHIPYPSLPKSIVECKCKIIYICRDPKDLFTSFWHFSEKLRGTSTKTLPLEEAYRDFCEAHYPYGPYWDHVLGYWKASLQFPERILFIKYEDLQNDTFSYVKRMAEFMGCPFSIEEESQGFVQKVVDLCSFEKLSNLEVNKSKNPSSSTGFLKIEKNAFFRKGKVGDWENYLTAEMAAEIDQITEQKFSSSGLFL</sequence>
<evidence type="ECO:0000313" key="5">
    <source>
        <dbReference type="EMBL" id="OAY39320.1"/>
    </source>
</evidence>
<keyword evidence="2 3" id="KW-0808">Transferase</keyword>
<proteinExistence type="inferred from homology"/>
<dbReference type="PANTHER" id="PTHR11783">
    <property type="entry name" value="SULFOTRANSFERASE SULT"/>
    <property type="match status" value="1"/>
</dbReference>
<feature type="domain" description="Sulfotransferase" evidence="4">
    <location>
        <begin position="71"/>
        <end position="330"/>
    </location>
</feature>
<evidence type="ECO:0000256" key="1">
    <source>
        <dbReference type="ARBA" id="ARBA00005771"/>
    </source>
</evidence>
<dbReference type="Gene3D" id="3.40.50.300">
    <property type="entry name" value="P-loop containing nucleotide triphosphate hydrolases"/>
    <property type="match status" value="1"/>
</dbReference>
<accession>A0A2C9V4H6</accession>
<evidence type="ECO:0000259" key="4">
    <source>
        <dbReference type="Pfam" id="PF00685"/>
    </source>
</evidence>
<dbReference type="Pfam" id="PF00685">
    <property type="entry name" value="Sulfotransfer_1"/>
    <property type="match status" value="1"/>
</dbReference>
<dbReference type="EC" id="2.8.2.-" evidence="3"/>
<gene>
    <name evidence="5" type="ORF">MANES_10G085100v8</name>
</gene>
<dbReference type="OrthoDB" id="818562at2759"/>
<dbReference type="EMBL" id="CM004396">
    <property type="protein sequence ID" value="OAY39320.1"/>
    <property type="molecule type" value="Genomic_DNA"/>
</dbReference>
<evidence type="ECO:0000313" key="6">
    <source>
        <dbReference type="Proteomes" id="UP000091857"/>
    </source>
</evidence>
<reference evidence="6" key="1">
    <citation type="journal article" date="2016" name="Nat. Biotechnol.">
        <title>Sequencing wild and cultivated cassava and related species reveals extensive interspecific hybridization and genetic diversity.</title>
        <authorList>
            <person name="Bredeson J.V."/>
            <person name="Lyons J.B."/>
            <person name="Prochnik S.E."/>
            <person name="Wu G.A."/>
            <person name="Ha C.M."/>
            <person name="Edsinger-Gonzales E."/>
            <person name="Grimwood J."/>
            <person name="Schmutz J."/>
            <person name="Rabbi I.Y."/>
            <person name="Egesi C."/>
            <person name="Nauluvula P."/>
            <person name="Lebot V."/>
            <person name="Ndunguru J."/>
            <person name="Mkamilo G."/>
            <person name="Bart R.S."/>
            <person name="Setter T.L."/>
            <person name="Gleadow R.M."/>
            <person name="Kulakow P."/>
            <person name="Ferguson M.E."/>
            <person name="Rounsley S."/>
            <person name="Rokhsar D.S."/>
        </authorList>
    </citation>
    <scope>NUCLEOTIDE SEQUENCE [LARGE SCALE GENOMIC DNA]</scope>
    <source>
        <strain evidence="6">cv. AM560-2</strain>
    </source>
</reference>
<evidence type="ECO:0000256" key="2">
    <source>
        <dbReference type="ARBA" id="ARBA00022679"/>
    </source>
</evidence>
<dbReference type="OMA" id="MTLWNDL"/>
<dbReference type="InterPro" id="IPR000863">
    <property type="entry name" value="Sulfotransferase_dom"/>
</dbReference>
<dbReference type="SUPFAM" id="SSF52540">
    <property type="entry name" value="P-loop containing nucleoside triphosphate hydrolases"/>
    <property type="match status" value="1"/>
</dbReference>
<protein>
    <recommendedName>
        <fullName evidence="3">Sulfotransferase</fullName>
        <ecNumber evidence="3">2.8.2.-</ecNumber>
    </recommendedName>
</protein>